<evidence type="ECO:0000313" key="2">
    <source>
        <dbReference type="Proteomes" id="UP001642540"/>
    </source>
</evidence>
<dbReference type="EMBL" id="CAXLJM020000048">
    <property type="protein sequence ID" value="CAL8112307.1"/>
    <property type="molecule type" value="Genomic_DNA"/>
</dbReference>
<evidence type="ECO:0000313" key="1">
    <source>
        <dbReference type="EMBL" id="CAL8112307.1"/>
    </source>
</evidence>
<name>A0ABP1QZ37_9HEXA</name>
<sequence length="110" mass="11723">MGSILTCFGRDGNNCCGIGTEVEESSGSDDGGMIVLHKLFPPASYCGGNAAKQRGNHYHSVDLAGSNLVLQDEASGLEPLPGLQYPINIISPTPPPARKLSYFRRKTLMD</sequence>
<reference evidence="1 2" key="1">
    <citation type="submission" date="2024-08" db="EMBL/GenBank/DDBJ databases">
        <authorList>
            <person name="Cucini C."/>
            <person name="Frati F."/>
        </authorList>
    </citation>
    <scope>NUCLEOTIDE SEQUENCE [LARGE SCALE GENOMIC DNA]</scope>
</reference>
<keyword evidence="2" id="KW-1185">Reference proteome</keyword>
<accession>A0ABP1QZ37</accession>
<gene>
    <name evidence="1" type="ORF">ODALV1_LOCUS15585</name>
</gene>
<organism evidence="1 2">
    <name type="scientific">Orchesella dallaii</name>
    <dbReference type="NCBI Taxonomy" id="48710"/>
    <lineage>
        <taxon>Eukaryota</taxon>
        <taxon>Metazoa</taxon>
        <taxon>Ecdysozoa</taxon>
        <taxon>Arthropoda</taxon>
        <taxon>Hexapoda</taxon>
        <taxon>Collembola</taxon>
        <taxon>Entomobryomorpha</taxon>
        <taxon>Entomobryoidea</taxon>
        <taxon>Orchesellidae</taxon>
        <taxon>Orchesellinae</taxon>
        <taxon>Orchesella</taxon>
    </lineage>
</organism>
<dbReference type="Proteomes" id="UP001642540">
    <property type="component" value="Unassembled WGS sequence"/>
</dbReference>
<proteinExistence type="predicted"/>
<comment type="caution">
    <text evidence="1">The sequence shown here is derived from an EMBL/GenBank/DDBJ whole genome shotgun (WGS) entry which is preliminary data.</text>
</comment>
<protein>
    <submittedName>
        <fullName evidence="1">Uncharacterized protein</fullName>
    </submittedName>
</protein>